<dbReference type="CDD" id="cd11528">
    <property type="entry name" value="NTP-PPase_MazG_Nterm"/>
    <property type="match status" value="1"/>
</dbReference>
<dbReference type="GO" id="GO:0006203">
    <property type="term" value="P:dGTP catabolic process"/>
    <property type="evidence" value="ECO:0007669"/>
    <property type="project" value="TreeGrafter"/>
</dbReference>
<dbReference type="PANTHER" id="PTHR30522:SF0">
    <property type="entry name" value="NUCLEOSIDE TRIPHOSPHATE PYROPHOSPHOHYDROLASE"/>
    <property type="match status" value="1"/>
</dbReference>
<evidence type="ECO:0000313" key="4">
    <source>
        <dbReference type="Proteomes" id="UP000824250"/>
    </source>
</evidence>
<dbReference type="GO" id="GO:0046047">
    <property type="term" value="P:TTP catabolic process"/>
    <property type="evidence" value="ECO:0007669"/>
    <property type="project" value="TreeGrafter"/>
</dbReference>
<feature type="compositionally biased region" description="Basic and acidic residues" evidence="1">
    <location>
        <begin position="107"/>
        <end position="132"/>
    </location>
</feature>
<proteinExistence type="predicted"/>
<dbReference type="GO" id="GO:0047429">
    <property type="term" value="F:nucleoside triphosphate diphosphatase activity"/>
    <property type="evidence" value="ECO:0007669"/>
    <property type="project" value="TreeGrafter"/>
</dbReference>
<feature type="region of interest" description="Disordered" evidence="1">
    <location>
        <begin position="99"/>
        <end position="132"/>
    </location>
</feature>
<dbReference type="InterPro" id="IPR048015">
    <property type="entry name" value="NTP-PPase_MazG-like_N"/>
</dbReference>
<dbReference type="FunFam" id="1.10.287.1080:FF:000001">
    <property type="entry name" value="Nucleoside triphosphate pyrophosphohydrolase"/>
    <property type="match status" value="1"/>
</dbReference>
<feature type="domain" description="NTP pyrophosphohydrolase MazG-like" evidence="2">
    <location>
        <begin position="26"/>
        <end position="99"/>
    </location>
</feature>
<evidence type="ECO:0000313" key="3">
    <source>
        <dbReference type="EMBL" id="HIR05686.1"/>
    </source>
</evidence>
<organism evidence="3 4">
    <name type="scientific">Candidatus Copromonas faecavium</name>
    <name type="common">nom. illeg.</name>
    <dbReference type="NCBI Taxonomy" id="2840740"/>
    <lineage>
        <taxon>Bacteria</taxon>
        <taxon>Bacillati</taxon>
        <taxon>Bacillota</taxon>
        <taxon>Clostridia</taxon>
        <taxon>Lachnospirales</taxon>
        <taxon>Lachnospiraceae</taxon>
        <taxon>Candidatus Copromonas (nom. illeg.)</taxon>
    </lineage>
</organism>
<protein>
    <submittedName>
        <fullName evidence="3">Nucleotide pyrophosphohydrolase</fullName>
    </submittedName>
</protein>
<reference evidence="3" key="1">
    <citation type="submission" date="2020-10" db="EMBL/GenBank/DDBJ databases">
        <authorList>
            <person name="Gilroy R."/>
        </authorList>
    </citation>
    <scope>NUCLEOTIDE SEQUENCE</scope>
    <source>
        <strain evidence="3">CHK180-2868</strain>
    </source>
</reference>
<dbReference type="Proteomes" id="UP000824250">
    <property type="component" value="Unassembled WGS sequence"/>
</dbReference>
<dbReference type="GO" id="GO:0006950">
    <property type="term" value="P:response to stress"/>
    <property type="evidence" value="ECO:0007669"/>
    <property type="project" value="UniProtKB-ARBA"/>
</dbReference>
<dbReference type="PANTHER" id="PTHR30522">
    <property type="entry name" value="NUCLEOSIDE TRIPHOSPHATE PYROPHOSPHOHYDROLASE"/>
    <property type="match status" value="1"/>
</dbReference>
<dbReference type="GO" id="GO:0046081">
    <property type="term" value="P:dUTP catabolic process"/>
    <property type="evidence" value="ECO:0007669"/>
    <property type="project" value="TreeGrafter"/>
</dbReference>
<dbReference type="GO" id="GO:0046076">
    <property type="term" value="P:dTTP catabolic process"/>
    <property type="evidence" value="ECO:0007669"/>
    <property type="project" value="TreeGrafter"/>
</dbReference>
<dbReference type="Gene3D" id="1.10.287.1080">
    <property type="entry name" value="MazG-like"/>
    <property type="match status" value="1"/>
</dbReference>
<name>A0A9D1D505_9FIRM</name>
<sequence length="132" mass="15549">MYTFEDLKNIMETLRSENGCPWDRVQTHESMKKYLVEECAEVLEAIDHQDTENLCEELGDVLYQIMIHTEIEKEKGNFTIEDVIDGICQKMVRRHPGVFGGQDFPENGDHKMTWEEIKKQEREEKKKAAEKL</sequence>
<dbReference type="InterPro" id="IPR004518">
    <property type="entry name" value="MazG-like_dom"/>
</dbReference>
<dbReference type="Pfam" id="PF03819">
    <property type="entry name" value="MazG"/>
    <property type="match status" value="1"/>
</dbReference>
<dbReference type="GO" id="GO:0046052">
    <property type="term" value="P:UTP catabolic process"/>
    <property type="evidence" value="ECO:0007669"/>
    <property type="project" value="TreeGrafter"/>
</dbReference>
<evidence type="ECO:0000259" key="2">
    <source>
        <dbReference type="Pfam" id="PF03819"/>
    </source>
</evidence>
<gene>
    <name evidence="3" type="ORF">IAB28_06940</name>
</gene>
<dbReference type="SUPFAM" id="SSF101386">
    <property type="entry name" value="all-alpha NTP pyrophosphatases"/>
    <property type="match status" value="1"/>
</dbReference>
<dbReference type="InterPro" id="IPR011551">
    <property type="entry name" value="NTP_PyrPHydrolase_MazG"/>
</dbReference>
<accession>A0A9D1D505</accession>
<evidence type="ECO:0000256" key="1">
    <source>
        <dbReference type="SAM" id="MobiDB-lite"/>
    </source>
</evidence>
<dbReference type="AlphaFoldDB" id="A0A9D1D505"/>
<reference evidence="3" key="2">
    <citation type="journal article" date="2021" name="PeerJ">
        <title>Extensive microbial diversity within the chicken gut microbiome revealed by metagenomics and culture.</title>
        <authorList>
            <person name="Gilroy R."/>
            <person name="Ravi A."/>
            <person name="Getino M."/>
            <person name="Pursley I."/>
            <person name="Horton D.L."/>
            <person name="Alikhan N.F."/>
            <person name="Baker D."/>
            <person name="Gharbi K."/>
            <person name="Hall N."/>
            <person name="Watson M."/>
            <person name="Adriaenssens E.M."/>
            <person name="Foster-Nyarko E."/>
            <person name="Jarju S."/>
            <person name="Secka A."/>
            <person name="Antonio M."/>
            <person name="Oren A."/>
            <person name="Chaudhuri R.R."/>
            <person name="La Ragione R."/>
            <person name="Hildebrand F."/>
            <person name="Pallen M.J."/>
        </authorList>
    </citation>
    <scope>NUCLEOTIDE SEQUENCE</scope>
    <source>
        <strain evidence="3">CHK180-2868</strain>
    </source>
</reference>
<comment type="caution">
    <text evidence="3">The sequence shown here is derived from an EMBL/GenBank/DDBJ whole genome shotgun (WGS) entry which is preliminary data.</text>
</comment>
<dbReference type="GO" id="GO:0046061">
    <property type="term" value="P:dATP catabolic process"/>
    <property type="evidence" value="ECO:0007669"/>
    <property type="project" value="TreeGrafter"/>
</dbReference>
<dbReference type="EMBL" id="DVGC01000038">
    <property type="protein sequence ID" value="HIR05686.1"/>
    <property type="molecule type" value="Genomic_DNA"/>
</dbReference>